<dbReference type="NCBIfam" id="TIGR00665">
    <property type="entry name" value="DnaB"/>
    <property type="match status" value="1"/>
</dbReference>
<protein>
    <recommendedName>
        <fullName evidence="11 12">Replicative DNA helicase</fullName>
        <ecNumber evidence="11 12">5.6.2.3</ecNumber>
    </recommendedName>
</protein>
<dbReference type="Gene3D" id="3.40.50.300">
    <property type="entry name" value="P-loop containing nucleotide triphosphate hydrolases"/>
    <property type="match status" value="1"/>
</dbReference>
<keyword evidence="6 12" id="KW-0347">Helicase</keyword>
<dbReference type="FunFam" id="1.10.860.10:FF:000001">
    <property type="entry name" value="Replicative DNA helicase"/>
    <property type="match status" value="1"/>
</dbReference>
<dbReference type="AlphaFoldDB" id="A0A9X3LP18"/>
<sequence length="523" mass="56040">MSENAGMNFDDGAPLPEEPFDDFGGPSDFGAGSGGGFGAGSGAGGAGGFESSGRRGGGFQGGRRGRGGQGGHGGSQQIVREMPQNPEAEQGVLGGMMLDKDAIADVVEVLVGDDFYVPKHKTIFDAILQLYGEGKEVDPVIVSGRLDRDGVLSFIGGADYLHSVVQKTPTSANVGYYASIVREKATLRRLVQAGTTIVQLGYAGTEGADVDNVVDRAQQEMFAITNDAAKEDYEVFAELVASTVGEIEQLESQDGVEMGIPTGFADLDDLTNGLRGGQMVIVAARPGVGKSTLALDFMRSASIQHGKASALFSLEMSKSEVMMRIFSAEAEVRLASMRGGKLTDDDWDRLTVRIGEIEDAPIYIDDSPNLTMMEIRSKARRLKQQVDLQLIVVDYLQLMSSGKRVESRQQEVSEFSRQLKLLAKEVNVPVVAISQLNRGVESRGDDALPRVSDLRESGSLEQDADMVMLINRPDSQNPDHERAGEADIILAKHRGGPIGTVTVANQLQFSKFSDMARDISPMP</sequence>
<evidence type="ECO:0000256" key="1">
    <source>
        <dbReference type="ARBA" id="ARBA00008428"/>
    </source>
</evidence>
<organism evidence="15 16">
    <name type="scientific">Corynebacterium evansiae</name>
    <dbReference type="NCBI Taxonomy" id="2913499"/>
    <lineage>
        <taxon>Bacteria</taxon>
        <taxon>Bacillati</taxon>
        <taxon>Actinomycetota</taxon>
        <taxon>Actinomycetes</taxon>
        <taxon>Mycobacteriales</taxon>
        <taxon>Corynebacteriaceae</taxon>
        <taxon>Corynebacterium</taxon>
    </lineage>
</organism>
<keyword evidence="4 12" id="KW-0547">Nucleotide-binding</keyword>
<evidence type="ECO:0000256" key="5">
    <source>
        <dbReference type="ARBA" id="ARBA00022801"/>
    </source>
</evidence>
<dbReference type="GO" id="GO:1990077">
    <property type="term" value="C:primosome complex"/>
    <property type="evidence" value="ECO:0007669"/>
    <property type="project" value="UniProtKB-UniRule"/>
</dbReference>
<dbReference type="SUPFAM" id="SSF48024">
    <property type="entry name" value="N-terminal domain of DnaB helicase"/>
    <property type="match status" value="1"/>
</dbReference>
<reference evidence="15" key="1">
    <citation type="submission" date="2022-02" db="EMBL/GenBank/DDBJ databases">
        <title>Corynebacterium sp. from urogenital microbiome.</title>
        <authorList>
            <person name="Cappelli E.A."/>
            <person name="Ribeiro T.G."/>
            <person name="Peixe L."/>
        </authorList>
    </citation>
    <scope>NUCLEOTIDE SEQUENCE</scope>
    <source>
        <strain evidence="15">C8Ua_174</strain>
    </source>
</reference>
<evidence type="ECO:0000256" key="4">
    <source>
        <dbReference type="ARBA" id="ARBA00022741"/>
    </source>
</evidence>
<evidence type="ECO:0000256" key="12">
    <source>
        <dbReference type="RuleBase" id="RU362085"/>
    </source>
</evidence>
<evidence type="ECO:0000256" key="3">
    <source>
        <dbReference type="ARBA" id="ARBA00022705"/>
    </source>
</evidence>
<dbReference type="CDD" id="cd00984">
    <property type="entry name" value="DnaB_C"/>
    <property type="match status" value="1"/>
</dbReference>
<comment type="similarity">
    <text evidence="1 12">Belongs to the helicase family. DnaB subfamily.</text>
</comment>
<evidence type="ECO:0000256" key="6">
    <source>
        <dbReference type="ARBA" id="ARBA00022806"/>
    </source>
</evidence>
<dbReference type="FunFam" id="3.40.50.300:FF:000351">
    <property type="entry name" value="Replicative DNA helicase"/>
    <property type="match status" value="1"/>
</dbReference>
<dbReference type="GO" id="GO:0016787">
    <property type="term" value="F:hydrolase activity"/>
    <property type="evidence" value="ECO:0007669"/>
    <property type="project" value="UniProtKB-KW"/>
</dbReference>
<dbReference type="GO" id="GO:0005829">
    <property type="term" value="C:cytosol"/>
    <property type="evidence" value="ECO:0007669"/>
    <property type="project" value="TreeGrafter"/>
</dbReference>
<dbReference type="InterPro" id="IPR007692">
    <property type="entry name" value="DNA_helicase_DnaB"/>
</dbReference>
<keyword evidence="8 12" id="KW-0238">DNA-binding</keyword>
<dbReference type="GO" id="GO:0005524">
    <property type="term" value="F:ATP binding"/>
    <property type="evidence" value="ECO:0007669"/>
    <property type="project" value="UniProtKB-UniRule"/>
</dbReference>
<evidence type="ECO:0000256" key="13">
    <source>
        <dbReference type="SAM" id="MobiDB-lite"/>
    </source>
</evidence>
<dbReference type="InterPro" id="IPR003593">
    <property type="entry name" value="AAA+_ATPase"/>
</dbReference>
<evidence type="ECO:0000256" key="11">
    <source>
        <dbReference type="NCBIfam" id="TIGR00665"/>
    </source>
</evidence>
<dbReference type="InterPro" id="IPR036185">
    <property type="entry name" value="DNA_heli_DnaB-like_N_sf"/>
</dbReference>
<evidence type="ECO:0000313" key="15">
    <source>
        <dbReference type="EMBL" id="MCZ9290158.1"/>
    </source>
</evidence>
<gene>
    <name evidence="15" type="primary">dnaB</name>
    <name evidence="15" type="ORF">L8V00_08080</name>
</gene>
<proteinExistence type="inferred from homology"/>
<accession>A0A9X3LP18</accession>
<feature type="domain" description="SF4 helicase" evidence="14">
    <location>
        <begin position="253"/>
        <end position="519"/>
    </location>
</feature>
<keyword evidence="9" id="KW-0413">Isomerase</keyword>
<keyword evidence="3 12" id="KW-0235">DNA replication</keyword>
<evidence type="ECO:0000256" key="8">
    <source>
        <dbReference type="ARBA" id="ARBA00023125"/>
    </source>
</evidence>
<dbReference type="PROSITE" id="PS51199">
    <property type="entry name" value="SF4_HELICASE"/>
    <property type="match status" value="1"/>
</dbReference>
<evidence type="ECO:0000256" key="10">
    <source>
        <dbReference type="ARBA" id="ARBA00048954"/>
    </source>
</evidence>
<dbReference type="RefSeq" id="WP_070488593.1">
    <property type="nucleotide sequence ID" value="NZ_JAKMUT010000007.1"/>
</dbReference>
<dbReference type="PANTHER" id="PTHR30153">
    <property type="entry name" value="REPLICATIVE DNA HELICASE DNAB"/>
    <property type="match status" value="1"/>
</dbReference>
<dbReference type="InterPro" id="IPR016136">
    <property type="entry name" value="DNA_helicase_N/primase_C"/>
</dbReference>
<keyword evidence="7 12" id="KW-0067">ATP-binding</keyword>
<dbReference type="InterPro" id="IPR007694">
    <property type="entry name" value="DNA_helicase_DnaB-like_C"/>
</dbReference>
<feature type="region of interest" description="Disordered" evidence="13">
    <location>
        <begin position="1"/>
        <end position="77"/>
    </location>
</feature>
<dbReference type="GO" id="GO:0006269">
    <property type="term" value="P:DNA replication, synthesis of primer"/>
    <property type="evidence" value="ECO:0007669"/>
    <property type="project" value="UniProtKB-UniRule"/>
</dbReference>
<dbReference type="SMART" id="SM00382">
    <property type="entry name" value="AAA"/>
    <property type="match status" value="1"/>
</dbReference>
<dbReference type="EMBL" id="JAKMUT010000007">
    <property type="protein sequence ID" value="MCZ9290158.1"/>
    <property type="molecule type" value="Genomic_DNA"/>
</dbReference>
<evidence type="ECO:0000256" key="7">
    <source>
        <dbReference type="ARBA" id="ARBA00022840"/>
    </source>
</evidence>
<evidence type="ECO:0000259" key="14">
    <source>
        <dbReference type="PROSITE" id="PS51199"/>
    </source>
</evidence>
<dbReference type="Pfam" id="PF03796">
    <property type="entry name" value="DnaB_C"/>
    <property type="match status" value="1"/>
</dbReference>
<comment type="caution">
    <text evidence="15">The sequence shown here is derived from an EMBL/GenBank/DDBJ whole genome shotgun (WGS) entry which is preliminary data.</text>
</comment>
<feature type="compositionally biased region" description="Gly residues" evidence="13">
    <location>
        <begin position="31"/>
        <end position="74"/>
    </location>
</feature>
<name>A0A9X3LP18_9CORY</name>
<dbReference type="GO" id="GO:0003677">
    <property type="term" value="F:DNA binding"/>
    <property type="evidence" value="ECO:0007669"/>
    <property type="project" value="UniProtKB-UniRule"/>
</dbReference>
<evidence type="ECO:0000313" key="16">
    <source>
        <dbReference type="Proteomes" id="UP001146469"/>
    </source>
</evidence>
<dbReference type="GO" id="GO:0043139">
    <property type="term" value="F:5'-3' DNA helicase activity"/>
    <property type="evidence" value="ECO:0007669"/>
    <property type="project" value="UniProtKB-EC"/>
</dbReference>
<keyword evidence="16" id="KW-1185">Reference proteome</keyword>
<evidence type="ECO:0000256" key="2">
    <source>
        <dbReference type="ARBA" id="ARBA00022515"/>
    </source>
</evidence>
<dbReference type="Pfam" id="PF00772">
    <property type="entry name" value="DnaB"/>
    <property type="match status" value="1"/>
</dbReference>
<keyword evidence="2 12" id="KW-0639">Primosome</keyword>
<dbReference type="EC" id="5.6.2.3" evidence="11 12"/>
<dbReference type="SUPFAM" id="SSF52540">
    <property type="entry name" value="P-loop containing nucleoside triphosphate hydrolases"/>
    <property type="match status" value="1"/>
</dbReference>
<comment type="function">
    <text evidence="12">The main replicative DNA helicase, it participates in initiation and elongation during chromosome replication. Travels ahead of the DNA replisome, separating dsDNA into templates for DNA synthesis. A processive ATP-dependent 5'-3' DNA helicase it has DNA-dependent ATPase activity.</text>
</comment>
<keyword evidence="5 12" id="KW-0378">Hydrolase</keyword>
<dbReference type="Gene3D" id="1.10.860.10">
    <property type="entry name" value="DNAb Helicase, Chain A"/>
    <property type="match status" value="1"/>
</dbReference>
<dbReference type="InterPro" id="IPR007693">
    <property type="entry name" value="DNA_helicase_DnaB-like_N"/>
</dbReference>
<dbReference type="InterPro" id="IPR027417">
    <property type="entry name" value="P-loop_NTPase"/>
</dbReference>
<evidence type="ECO:0000256" key="9">
    <source>
        <dbReference type="ARBA" id="ARBA00023235"/>
    </source>
</evidence>
<dbReference type="PANTHER" id="PTHR30153:SF2">
    <property type="entry name" value="REPLICATIVE DNA HELICASE"/>
    <property type="match status" value="1"/>
</dbReference>
<dbReference type="Proteomes" id="UP001146469">
    <property type="component" value="Unassembled WGS sequence"/>
</dbReference>
<comment type="catalytic activity">
    <reaction evidence="10 12">
        <text>ATP + H2O = ADP + phosphate + H(+)</text>
        <dbReference type="Rhea" id="RHEA:13065"/>
        <dbReference type="ChEBI" id="CHEBI:15377"/>
        <dbReference type="ChEBI" id="CHEBI:15378"/>
        <dbReference type="ChEBI" id="CHEBI:30616"/>
        <dbReference type="ChEBI" id="CHEBI:43474"/>
        <dbReference type="ChEBI" id="CHEBI:456216"/>
        <dbReference type="EC" id="5.6.2.3"/>
    </reaction>
</comment>